<evidence type="ECO:0008006" key="5">
    <source>
        <dbReference type="Google" id="ProtNLM"/>
    </source>
</evidence>
<keyword evidence="2" id="KW-0732">Signal</keyword>
<protein>
    <recommendedName>
        <fullName evidence="5">Transmembrane protein 109-like</fullName>
    </recommendedName>
</protein>
<feature type="transmembrane region" description="Helical" evidence="1">
    <location>
        <begin position="174"/>
        <end position="200"/>
    </location>
</feature>
<evidence type="ECO:0000256" key="2">
    <source>
        <dbReference type="SAM" id="SignalP"/>
    </source>
</evidence>
<dbReference type="OMA" id="DYNVGTE"/>
<dbReference type="STRING" id="42514.ENSPNAP00000011799"/>
<evidence type="ECO:0000256" key="1">
    <source>
        <dbReference type="SAM" id="Phobius"/>
    </source>
</evidence>
<keyword evidence="4" id="KW-1185">Reference proteome</keyword>
<dbReference type="PANTHER" id="PTHR14550:SF2">
    <property type="entry name" value="TRANSMEMBRANE PROTEIN 109"/>
    <property type="match status" value="1"/>
</dbReference>
<organism evidence="3 4">
    <name type="scientific">Pygocentrus nattereri</name>
    <name type="common">Red-bellied piranha</name>
    <dbReference type="NCBI Taxonomy" id="42514"/>
    <lineage>
        <taxon>Eukaryota</taxon>
        <taxon>Metazoa</taxon>
        <taxon>Chordata</taxon>
        <taxon>Craniata</taxon>
        <taxon>Vertebrata</taxon>
        <taxon>Euteleostomi</taxon>
        <taxon>Actinopterygii</taxon>
        <taxon>Neopterygii</taxon>
        <taxon>Teleostei</taxon>
        <taxon>Ostariophysi</taxon>
        <taxon>Characiformes</taxon>
        <taxon>Characoidei</taxon>
        <taxon>Pygocentrus</taxon>
    </lineage>
</organism>
<sequence length="221" mass="23446">MEVAVVAVMLLLSVPTCVTHFSGSENQPTASTVWQTLNSAFTGLCEDGHGFLVSLVGRQLVDSGLKKVNEVTTLTSKAVADGLNILATYGAEMLGASGMNANLPVKRVTPEGVIFVTKWALLAVLGYWILSLAVHLFAGLVRRTLWLLKIAFAVALFGLILSDSGASAETTAMRLAGLVLACVLLGIGPSPFGGGATTHLEAKVKVLERRLREVEKKRKEE</sequence>
<name>A0A3B4CML6_PYGNA</name>
<proteinExistence type="predicted"/>
<evidence type="ECO:0000313" key="3">
    <source>
        <dbReference type="Ensembl" id="ENSPNAP00000011799.1"/>
    </source>
</evidence>
<dbReference type="PANTHER" id="PTHR14550">
    <property type="entry name" value="TRANSMEMBRANE PROTEIN 109"/>
    <property type="match status" value="1"/>
</dbReference>
<dbReference type="GO" id="GO:0042771">
    <property type="term" value="P:intrinsic apoptotic signaling pathway in response to DNA damage by p53 class mediator"/>
    <property type="evidence" value="ECO:0007669"/>
    <property type="project" value="TreeGrafter"/>
</dbReference>
<dbReference type="RefSeq" id="XP_017550850.1">
    <property type="nucleotide sequence ID" value="XM_017695361.2"/>
</dbReference>
<keyword evidence="1" id="KW-1133">Transmembrane helix</keyword>
<keyword evidence="1" id="KW-0812">Transmembrane</keyword>
<keyword evidence="1" id="KW-0472">Membrane</keyword>
<dbReference type="InterPro" id="IPR039492">
    <property type="entry name" value="TMEM109"/>
</dbReference>
<dbReference type="AlphaFoldDB" id="A0A3B4CML6"/>
<evidence type="ECO:0000313" key="4">
    <source>
        <dbReference type="Proteomes" id="UP001501920"/>
    </source>
</evidence>
<feature type="transmembrane region" description="Helical" evidence="1">
    <location>
        <begin position="145"/>
        <end position="162"/>
    </location>
</feature>
<dbReference type="GeneTree" id="ENSGT00510000052596"/>
<dbReference type="CTD" id="79073"/>
<dbReference type="OrthoDB" id="8948833at2759"/>
<feature type="signal peptide" evidence="2">
    <location>
        <begin position="1"/>
        <end position="19"/>
    </location>
</feature>
<accession>A0A3B4CML6</accession>
<feature type="chain" id="PRO_5017358267" description="Transmembrane protein 109-like" evidence="2">
    <location>
        <begin position="20"/>
        <end position="221"/>
    </location>
</feature>
<reference evidence="3" key="3">
    <citation type="submission" date="2025-09" db="UniProtKB">
        <authorList>
            <consortium name="Ensembl"/>
        </authorList>
    </citation>
    <scope>IDENTIFICATION</scope>
</reference>
<dbReference type="Proteomes" id="UP001501920">
    <property type="component" value="Chromosome 5"/>
</dbReference>
<feature type="transmembrane region" description="Helical" evidence="1">
    <location>
        <begin position="119"/>
        <end position="138"/>
    </location>
</feature>
<dbReference type="GeneID" id="108426100"/>
<reference evidence="3 4" key="1">
    <citation type="submission" date="2020-10" db="EMBL/GenBank/DDBJ databases">
        <title>Pygocentrus nattereri (red-bellied piranha) genome, fPygNat1, primary haplotype.</title>
        <authorList>
            <person name="Myers G."/>
            <person name="Meyer A."/>
            <person name="Karagic N."/>
            <person name="Pippel M."/>
            <person name="Winkler S."/>
            <person name="Tracey A."/>
            <person name="Wood J."/>
            <person name="Formenti G."/>
            <person name="Howe K."/>
            <person name="Fedrigo O."/>
            <person name="Jarvis E.D."/>
        </authorList>
    </citation>
    <scope>NUCLEOTIDE SEQUENCE [LARGE SCALE GENOMIC DNA]</scope>
</reference>
<reference evidence="3" key="2">
    <citation type="submission" date="2025-08" db="UniProtKB">
        <authorList>
            <consortium name="Ensembl"/>
        </authorList>
    </citation>
    <scope>IDENTIFICATION</scope>
</reference>
<dbReference type="GO" id="GO:0071480">
    <property type="term" value="P:cellular response to gamma radiation"/>
    <property type="evidence" value="ECO:0007669"/>
    <property type="project" value="InterPro"/>
</dbReference>
<dbReference type="Pfam" id="PF14965">
    <property type="entry name" value="BRI3BP"/>
    <property type="match status" value="1"/>
</dbReference>
<dbReference type="Ensembl" id="ENSPNAT00000018881.2">
    <property type="protein sequence ID" value="ENSPNAP00000011799.1"/>
    <property type="gene ID" value="ENSPNAG00000006466.2"/>
</dbReference>